<reference evidence="3" key="1">
    <citation type="submission" date="2018-06" db="EMBL/GenBank/DDBJ databases">
        <title>Complete genome of Pseudomonas insecticola strain QZS01.</title>
        <authorList>
            <person name="Wang J."/>
            <person name="Su Q."/>
        </authorList>
    </citation>
    <scope>NUCLEOTIDE SEQUENCE [LARGE SCALE GENOMIC DNA]</scope>
    <source>
        <strain evidence="3">QZS01</strain>
    </source>
</reference>
<dbReference type="Pfam" id="PF08241">
    <property type="entry name" value="Methyltransf_11"/>
    <property type="match status" value="1"/>
</dbReference>
<dbReference type="GO" id="GO:0008757">
    <property type="term" value="F:S-adenosylmethionine-dependent methyltransferase activity"/>
    <property type="evidence" value="ECO:0007669"/>
    <property type="project" value="InterPro"/>
</dbReference>
<keyword evidence="3" id="KW-1185">Reference proteome</keyword>
<evidence type="ECO:0000313" key="2">
    <source>
        <dbReference type="EMBL" id="AZS49773.1"/>
    </source>
</evidence>
<feature type="domain" description="Methyltransferase type 11" evidence="1">
    <location>
        <begin position="57"/>
        <end position="152"/>
    </location>
</feature>
<dbReference type="InterPro" id="IPR013216">
    <property type="entry name" value="Methyltransf_11"/>
</dbReference>
<evidence type="ECO:0000313" key="3">
    <source>
        <dbReference type="Proteomes" id="UP000273143"/>
    </source>
</evidence>
<dbReference type="CDD" id="cd02440">
    <property type="entry name" value="AdoMet_MTases"/>
    <property type="match status" value="1"/>
</dbReference>
<protein>
    <submittedName>
        <fullName evidence="2">Class I SAM-dependent methyltransferase</fullName>
    </submittedName>
</protein>
<keyword evidence="2" id="KW-0489">Methyltransferase</keyword>
<keyword evidence="2" id="KW-0808">Transferase</keyword>
<organism evidence="2 3">
    <name type="scientific">Entomomonas moraniae</name>
    <dbReference type="NCBI Taxonomy" id="2213226"/>
    <lineage>
        <taxon>Bacteria</taxon>
        <taxon>Pseudomonadati</taxon>
        <taxon>Pseudomonadota</taxon>
        <taxon>Gammaproteobacteria</taxon>
        <taxon>Pseudomonadales</taxon>
        <taxon>Pseudomonadaceae</taxon>
        <taxon>Entomomonas</taxon>
    </lineage>
</organism>
<dbReference type="PANTHER" id="PTHR43591:SF24">
    <property type="entry name" value="2-METHOXY-6-POLYPRENYL-1,4-BENZOQUINOL METHYLASE, MITOCHONDRIAL"/>
    <property type="match status" value="1"/>
</dbReference>
<dbReference type="InterPro" id="IPR029063">
    <property type="entry name" value="SAM-dependent_MTases_sf"/>
</dbReference>
<accession>A0A3Q9JHJ9</accession>
<proteinExistence type="predicted"/>
<sequence>MQSCINNEILKSITDYWDNRAQGYSESNVAELNSNKSTLWLETILSLAPQKSCLNILDIGTGPGFFAIILAKAGHNVTAIDATTAMLEQAKHNAQQENITIEFMSGDAHQLPFADNQFDLVINRNVTWNLKDPLTAYQDWYRVLAPQGRLIVFDANWYLHIFNDDYRQGYLNDRSNTQKMQVSDHYVNTDTKAMEDIARQLPLSQVIRPQWDAKVLLDIGFNQCYIDTTIGEQLWSQEEKINYGSTPMFVIMARK</sequence>
<dbReference type="AlphaFoldDB" id="A0A3Q9JHJ9"/>
<gene>
    <name evidence="2" type="ORF">DM558_02790</name>
</gene>
<dbReference type="EMBL" id="CP029822">
    <property type="protein sequence ID" value="AZS49773.1"/>
    <property type="molecule type" value="Genomic_DNA"/>
</dbReference>
<dbReference type="PANTHER" id="PTHR43591">
    <property type="entry name" value="METHYLTRANSFERASE"/>
    <property type="match status" value="1"/>
</dbReference>
<dbReference type="RefSeq" id="WP_127161952.1">
    <property type="nucleotide sequence ID" value="NZ_CP029822.1"/>
</dbReference>
<dbReference type="Gene3D" id="3.40.50.150">
    <property type="entry name" value="Vaccinia Virus protein VP39"/>
    <property type="match status" value="1"/>
</dbReference>
<dbReference type="KEGG" id="emo:DM558_02790"/>
<name>A0A3Q9JHJ9_9GAMM</name>
<dbReference type="GO" id="GO:0032259">
    <property type="term" value="P:methylation"/>
    <property type="evidence" value="ECO:0007669"/>
    <property type="project" value="UniProtKB-KW"/>
</dbReference>
<dbReference type="SUPFAM" id="SSF53335">
    <property type="entry name" value="S-adenosyl-L-methionine-dependent methyltransferases"/>
    <property type="match status" value="1"/>
</dbReference>
<evidence type="ECO:0000259" key="1">
    <source>
        <dbReference type="Pfam" id="PF08241"/>
    </source>
</evidence>
<dbReference type="Proteomes" id="UP000273143">
    <property type="component" value="Chromosome"/>
</dbReference>